<dbReference type="NCBIfam" id="TIGR00503">
    <property type="entry name" value="prfC"/>
    <property type="match status" value="1"/>
</dbReference>
<evidence type="ECO:0000256" key="5">
    <source>
        <dbReference type="ARBA" id="ARBA00022917"/>
    </source>
</evidence>
<dbReference type="InterPro" id="IPR009000">
    <property type="entry name" value="Transl_B-barrel_sf"/>
</dbReference>
<comment type="function">
    <text evidence="8">Increases the formation of ribosomal termination complexes and stimulates activities of RF-1 and RF-2. It binds guanine nucleotides and has strong preference for UGA stop codons. It may interact directly with the ribosome. The stimulation of RF-1 and RF-2 is significantly reduced by GTP and GDP, but not by GMP.</text>
</comment>
<dbReference type="InterPro" id="IPR004548">
    <property type="entry name" value="PrfC"/>
</dbReference>
<dbReference type="PROSITE" id="PS00301">
    <property type="entry name" value="G_TR_1"/>
    <property type="match status" value="1"/>
</dbReference>
<dbReference type="GO" id="GO:0003924">
    <property type="term" value="F:GTPase activity"/>
    <property type="evidence" value="ECO:0007669"/>
    <property type="project" value="InterPro"/>
</dbReference>
<dbReference type="PATRIC" id="fig|543877.4.peg.2121"/>
<dbReference type="GO" id="GO:0006449">
    <property type="term" value="P:regulation of translational termination"/>
    <property type="evidence" value="ECO:0007669"/>
    <property type="project" value="UniProtKB-UniRule"/>
</dbReference>
<evidence type="ECO:0000256" key="8">
    <source>
        <dbReference type="HAMAP-Rule" id="MF_00072"/>
    </source>
</evidence>
<dbReference type="SUPFAM" id="SSF52540">
    <property type="entry name" value="P-loop containing nucleoside triphosphate hydrolases"/>
    <property type="match status" value="1"/>
</dbReference>
<dbReference type="InterPro" id="IPR027417">
    <property type="entry name" value="P-loop_NTPase"/>
</dbReference>
<proteinExistence type="inferred from homology"/>
<accession>A0A0G3XCQ7</accession>
<dbReference type="GO" id="GO:0005525">
    <property type="term" value="F:GTP binding"/>
    <property type="evidence" value="ECO:0007669"/>
    <property type="project" value="UniProtKB-UniRule"/>
</dbReference>
<dbReference type="NCBIfam" id="NF001964">
    <property type="entry name" value="PRK00741.1"/>
    <property type="match status" value="1"/>
</dbReference>
<dbReference type="GO" id="GO:0016149">
    <property type="term" value="F:translation release factor activity, codon specific"/>
    <property type="evidence" value="ECO:0007669"/>
    <property type="project" value="UniProtKB-UniRule"/>
</dbReference>
<evidence type="ECO:0000256" key="1">
    <source>
        <dbReference type="ARBA" id="ARBA00004496"/>
    </source>
</evidence>
<dbReference type="InterPro" id="IPR005225">
    <property type="entry name" value="Small_GTP-bd"/>
</dbReference>
<dbReference type="Gene3D" id="2.40.30.10">
    <property type="entry name" value="Translation factors"/>
    <property type="match status" value="1"/>
</dbReference>
<evidence type="ECO:0000313" key="11">
    <source>
        <dbReference type="Proteomes" id="UP000037643"/>
    </source>
</evidence>
<dbReference type="InterPro" id="IPR035647">
    <property type="entry name" value="EFG_III/V"/>
</dbReference>
<dbReference type="Gene3D" id="3.40.50.300">
    <property type="entry name" value="P-loop containing nucleotide triphosphate hydrolases"/>
    <property type="match status" value="1"/>
</dbReference>
<keyword evidence="3 8" id="KW-0963">Cytoplasm</keyword>
<keyword evidence="6 8" id="KW-0342">GTP-binding</keyword>
<sequence>MSNRRTFAIISHPDAGKTTLTEKLLLQGGAIHLAGEVKARGAARRARSDWMKIEQQRGISVTSSVMTFEKDGITFNLLDTPGHEDFSEDTYRTLTAVDSAIMVIDAAKGIEPQTRKLFEVCRLRSVPIITFVNKVDREGRSIFETLDEVADALALDVSPQSAPLGMGGLFTGVLDFASGTVARPEGESREYRGKRDAPGDLPEDLAEEIELTRIGYPEFDLEAYRNGDLTPVFFGSALKNFGVEELIAAIARWAPPPRPQPAGEDQITPDRDEVTGFIFKVQANMDPNHRDRIAFMRQVSGTFKRGMKLTPSGLGKPIAIHSPILFMAQDRELADTAQAGDIIGIPNHGTLRVGDTLSEKNQIRFTGLPNFAPEILRRVVLRDPTKTKQLRKALDDLSEEGVIQVFYPEIGGQWIVGVVGQLQLDVLVSRLEAEYKVEAVLEASPFATARWLAGDAKAMDEFESFNRANLARDRDGDLVFMAKSVWDVNYQQERNPDLTFSATKER</sequence>
<dbReference type="FunFam" id="3.30.70.3280:FF:000001">
    <property type="entry name" value="Peptide chain release factor 3"/>
    <property type="match status" value="1"/>
</dbReference>
<dbReference type="InterPro" id="IPR000795">
    <property type="entry name" value="T_Tr_GTP-bd_dom"/>
</dbReference>
<dbReference type="OrthoDB" id="9802948at2"/>
<evidence type="ECO:0000256" key="4">
    <source>
        <dbReference type="ARBA" id="ARBA00022741"/>
    </source>
</evidence>
<keyword evidence="11" id="KW-1185">Reference proteome</keyword>
<dbReference type="InterPro" id="IPR038467">
    <property type="entry name" value="RF3_dom_3_sf"/>
</dbReference>
<dbReference type="Pfam" id="PF22042">
    <property type="entry name" value="EF-G_D2"/>
    <property type="match status" value="1"/>
</dbReference>
<dbReference type="NCBIfam" id="TIGR00231">
    <property type="entry name" value="small_GTP"/>
    <property type="match status" value="1"/>
</dbReference>
<dbReference type="SUPFAM" id="SSF50447">
    <property type="entry name" value="Translation proteins"/>
    <property type="match status" value="1"/>
</dbReference>
<dbReference type="PRINTS" id="PR00315">
    <property type="entry name" value="ELONGATNFCT"/>
</dbReference>
<dbReference type="InterPro" id="IPR032090">
    <property type="entry name" value="RF3_C"/>
</dbReference>
<dbReference type="InterPro" id="IPR031157">
    <property type="entry name" value="G_TR_CS"/>
</dbReference>
<keyword evidence="5 8" id="KW-0648">Protein biosynthesis</keyword>
<dbReference type="STRING" id="543877.AM2010_2088"/>
<evidence type="ECO:0000256" key="7">
    <source>
        <dbReference type="ARBA" id="ARBA00073639"/>
    </source>
</evidence>
<dbReference type="GO" id="GO:0016150">
    <property type="term" value="F:translation release factor activity, codon nonspecific"/>
    <property type="evidence" value="ECO:0007669"/>
    <property type="project" value="TreeGrafter"/>
</dbReference>
<organism evidence="10 11">
    <name type="scientific">Pelagerythrobacter marensis</name>
    <dbReference type="NCBI Taxonomy" id="543877"/>
    <lineage>
        <taxon>Bacteria</taxon>
        <taxon>Pseudomonadati</taxon>
        <taxon>Pseudomonadota</taxon>
        <taxon>Alphaproteobacteria</taxon>
        <taxon>Sphingomonadales</taxon>
        <taxon>Erythrobacteraceae</taxon>
        <taxon>Pelagerythrobacter</taxon>
    </lineage>
</organism>
<dbReference type="EMBL" id="CP011805">
    <property type="protein sequence ID" value="AKM08148.1"/>
    <property type="molecule type" value="Genomic_DNA"/>
</dbReference>
<feature type="binding site" evidence="8">
    <location>
        <begin position="79"/>
        <end position="83"/>
    </location>
    <ligand>
        <name>GTP</name>
        <dbReference type="ChEBI" id="CHEBI:37565"/>
    </ligand>
</feature>
<dbReference type="PANTHER" id="PTHR43556:SF2">
    <property type="entry name" value="PEPTIDE CHAIN RELEASE FACTOR RF3"/>
    <property type="match status" value="1"/>
</dbReference>
<evidence type="ECO:0000313" key="10">
    <source>
        <dbReference type="EMBL" id="AKM08148.1"/>
    </source>
</evidence>
<keyword evidence="4 8" id="KW-0547">Nucleotide-binding</keyword>
<comment type="similarity">
    <text evidence="2 8">Belongs to the TRAFAC class translation factor GTPase superfamily. Classic translation factor GTPase family. PrfC subfamily.</text>
</comment>
<dbReference type="RefSeq" id="WP_047807023.1">
    <property type="nucleotide sequence ID" value="NZ_CP011805.1"/>
</dbReference>
<dbReference type="AlphaFoldDB" id="A0A0G3XCQ7"/>
<dbReference type="GO" id="GO:0097216">
    <property type="term" value="F:guanosine tetraphosphate binding"/>
    <property type="evidence" value="ECO:0007669"/>
    <property type="project" value="UniProtKB-ARBA"/>
</dbReference>
<protein>
    <recommendedName>
        <fullName evidence="7 8">Peptide chain release factor 3</fullName>
        <shortName evidence="8">RF-3</shortName>
    </recommendedName>
</protein>
<dbReference type="PRINTS" id="PR01037">
    <property type="entry name" value="TCRTETOQM"/>
</dbReference>
<gene>
    <name evidence="8" type="primary">prfC</name>
    <name evidence="10" type="ORF">AM2010_2088</name>
</gene>
<evidence type="ECO:0000256" key="3">
    <source>
        <dbReference type="ARBA" id="ARBA00022490"/>
    </source>
</evidence>
<dbReference type="SUPFAM" id="SSF54980">
    <property type="entry name" value="EF-G C-terminal domain-like"/>
    <property type="match status" value="1"/>
</dbReference>
<reference evidence="10 11" key="1">
    <citation type="submission" date="2015-06" db="EMBL/GenBank/DDBJ databases">
        <authorList>
            <person name="Kim K.M."/>
        </authorList>
    </citation>
    <scope>NUCLEOTIDE SEQUENCE [LARGE SCALE GENOMIC DNA]</scope>
    <source>
        <strain evidence="10 11">KCTC 22370</strain>
    </source>
</reference>
<evidence type="ECO:0000256" key="6">
    <source>
        <dbReference type="ARBA" id="ARBA00023134"/>
    </source>
</evidence>
<dbReference type="InterPro" id="IPR053905">
    <property type="entry name" value="EF-G-like_DII"/>
</dbReference>
<evidence type="ECO:0000256" key="2">
    <source>
        <dbReference type="ARBA" id="ARBA00009978"/>
    </source>
</evidence>
<dbReference type="HAMAP" id="MF_00072">
    <property type="entry name" value="Rel_fac_3"/>
    <property type="match status" value="1"/>
</dbReference>
<feature type="domain" description="Tr-type G" evidence="9">
    <location>
        <begin position="2"/>
        <end position="258"/>
    </location>
</feature>
<dbReference type="KEGG" id="amx:AM2010_2088"/>
<feature type="binding site" evidence="8">
    <location>
        <begin position="11"/>
        <end position="18"/>
    </location>
    <ligand>
        <name>GTP</name>
        <dbReference type="ChEBI" id="CHEBI:37565"/>
    </ligand>
</feature>
<evidence type="ECO:0000259" key="9">
    <source>
        <dbReference type="PROSITE" id="PS51722"/>
    </source>
</evidence>
<dbReference type="FunFam" id="3.40.50.300:FF:000542">
    <property type="entry name" value="Peptide chain release factor 3"/>
    <property type="match status" value="1"/>
</dbReference>
<dbReference type="Pfam" id="PF16658">
    <property type="entry name" value="RF3_C"/>
    <property type="match status" value="1"/>
</dbReference>
<dbReference type="GO" id="GO:0005829">
    <property type="term" value="C:cytosol"/>
    <property type="evidence" value="ECO:0007669"/>
    <property type="project" value="TreeGrafter"/>
</dbReference>
<dbReference type="Pfam" id="PF00009">
    <property type="entry name" value="GTP_EFTU"/>
    <property type="match status" value="1"/>
</dbReference>
<dbReference type="Gene3D" id="3.30.70.3280">
    <property type="entry name" value="Peptide chain release factor 3, domain III"/>
    <property type="match status" value="1"/>
</dbReference>
<dbReference type="PROSITE" id="PS51722">
    <property type="entry name" value="G_TR_2"/>
    <property type="match status" value="1"/>
</dbReference>
<dbReference type="PANTHER" id="PTHR43556">
    <property type="entry name" value="PEPTIDE CHAIN RELEASE FACTOR RF3"/>
    <property type="match status" value="1"/>
</dbReference>
<comment type="subcellular location">
    <subcellularLocation>
        <location evidence="1 8">Cytoplasm</location>
    </subcellularLocation>
</comment>
<feature type="binding site" evidence="8">
    <location>
        <begin position="133"/>
        <end position="136"/>
    </location>
    <ligand>
        <name>GTP</name>
        <dbReference type="ChEBI" id="CHEBI:37565"/>
    </ligand>
</feature>
<name>A0A0G3XCQ7_9SPHN</name>
<dbReference type="Proteomes" id="UP000037643">
    <property type="component" value="Chromosome"/>
</dbReference>